<dbReference type="EMBL" id="JBHRYQ010000001">
    <property type="protein sequence ID" value="MFC3809749.1"/>
    <property type="molecule type" value="Genomic_DNA"/>
</dbReference>
<sequence>MKTSIQLLHDLYPTELFTTNFDNVMNSEVEKFNIEYYNNFLVKFTELTQNSVLKESDFKSYLSSEADFFYKEIYQEKASKTTEAEKEKLLNFKKVFLKNGLEFDLARKQINDSYAYILKHYKNFSTNLGLVLLNHNYIVFFLNKNPEENYQTLKKFESNIKKTLNNFQKPTEILVDIDQLRIQNDNRAPIIERIKKMNQKLNSFYEIIKWKIFFLEIVHVVEKSHQSIDHLKLKFEIGEFLHQEVFSNKTGFSIFNEMVEQSEIKKGTNFYSFLFNQLKKDGMITKGITNGNYIDWLSSNYQYKLSRVIELKDMKIEKYMPLYEKAKHIYLGTANL</sequence>
<gene>
    <name evidence="1" type="ORF">ACFOOI_03700</name>
</gene>
<keyword evidence="2" id="KW-1185">Reference proteome</keyword>
<evidence type="ECO:0000313" key="1">
    <source>
        <dbReference type="EMBL" id="MFC3809749.1"/>
    </source>
</evidence>
<dbReference type="Proteomes" id="UP001595616">
    <property type="component" value="Unassembled WGS sequence"/>
</dbReference>
<evidence type="ECO:0000313" key="2">
    <source>
        <dbReference type="Proteomes" id="UP001595616"/>
    </source>
</evidence>
<proteinExistence type="predicted"/>
<protein>
    <submittedName>
        <fullName evidence="1">Uncharacterized protein</fullName>
    </submittedName>
</protein>
<organism evidence="1 2">
    <name type="scientific">Lacihabitans lacunae</name>
    <dbReference type="NCBI Taxonomy" id="1028214"/>
    <lineage>
        <taxon>Bacteria</taxon>
        <taxon>Pseudomonadati</taxon>
        <taxon>Bacteroidota</taxon>
        <taxon>Cytophagia</taxon>
        <taxon>Cytophagales</taxon>
        <taxon>Leadbetterellaceae</taxon>
        <taxon>Lacihabitans</taxon>
    </lineage>
</organism>
<dbReference type="RefSeq" id="WP_379835203.1">
    <property type="nucleotide sequence ID" value="NZ_JBHRYQ010000001.1"/>
</dbReference>
<accession>A0ABV7YT33</accession>
<reference evidence="2" key="1">
    <citation type="journal article" date="2019" name="Int. J. Syst. Evol. Microbiol.">
        <title>The Global Catalogue of Microorganisms (GCM) 10K type strain sequencing project: providing services to taxonomists for standard genome sequencing and annotation.</title>
        <authorList>
            <consortium name="The Broad Institute Genomics Platform"/>
            <consortium name="The Broad Institute Genome Sequencing Center for Infectious Disease"/>
            <person name="Wu L."/>
            <person name="Ma J."/>
        </authorList>
    </citation>
    <scope>NUCLEOTIDE SEQUENCE [LARGE SCALE GENOMIC DNA]</scope>
    <source>
        <strain evidence="2">CECT 7956</strain>
    </source>
</reference>
<comment type="caution">
    <text evidence="1">The sequence shown here is derived from an EMBL/GenBank/DDBJ whole genome shotgun (WGS) entry which is preliminary data.</text>
</comment>
<name>A0ABV7YT33_9BACT</name>